<evidence type="ECO:0000313" key="3">
    <source>
        <dbReference type="EMBL" id="MFC5459041.1"/>
    </source>
</evidence>
<dbReference type="InterPro" id="IPR027627">
    <property type="entry name" value="Glycosyltransferase_put"/>
</dbReference>
<comment type="caution">
    <text evidence="3">The sequence shown here is derived from an EMBL/GenBank/DDBJ whole genome shotgun (WGS) entry which is preliminary data.</text>
</comment>
<dbReference type="SUPFAM" id="SSF53756">
    <property type="entry name" value="UDP-Glycosyltransferase/glycogen phosphorylase"/>
    <property type="match status" value="1"/>
</dbReference>
<dbReference type="Gene3D" id="3.40.50.2000">
    <property type="entry name" value="Glycogen Phosphorylase B"/>
    <property type="match status" value="1"/>
</dbReference>
<dbReference type="PANTHER" id="PTHR46401">
    <property type="entry name" value="GLYCOSYLTRANSFERASE WBBK-RELATED"/>
    <property type="match status" value="1"/>
</dbReference>
<gene>
    <name evidence="3" type="primary">senB</name>
    <name evidence="3" type="ORF">ACFPN5_04380</name>
</gene>
<reference evidence="4" key="1">
    <citation type="journal article" date="2019" name="Int. J. Syst. Evol. Microbiol.">
        <title>The Global Catalogue of Microorganisms (GCM) 10K type strain sequencing project: providing services to taxonomists for standard genome sequencing and annotation.</title>
        <authorList>
            <consortium name="The Broad Institute Genomics Platform"/>
            <consortium name="The Broad Institute Genome Sequencing Center for Infectious Disease"/>
            <person name="Wu L."/>
            <person name="Ma J."/>
        </authorList>
    </citation>
    <scope>NUCLEOTIDE SEQUENCE [LARGE SCALE GENOMIC DNA]</scope>
    <source>
        <strain evidence="4">KACC 12649</strain>
    </source>
</reference>
<keyword evidence="1" id="KW-0808">Transferase</keyword>
<sequence length="330" mass="34813">MTLPRITIVSPASARDNNGNWQTASRWAHFLRGPCMVEVSGNWTADTGPAAAPDLLIALHARRSAASLAAFTNAFPERPTILVLTGTDLYRDIDTSHEARASLERASALVVLQEAALARLPAPLRAKAHVIYQSAPMLAPTGDGPGERHLDICMIGHLRPEKDPLTFMRSAALVTNPRVRLLHIGGSLDPALEAAARATATANTRYGWLGSLPHAQTRARLAGSHAMVIASTMEGGANVIIEAVTSGVPVLASDIEGNRGMLGMDYAGYFPPGDAAALAQLIDRCAGDAAFDAQLRAQCAARAPLFAPAAEQAALCDLVDNLLDKLPDKL</sequence>
<dbReference type="RefSeq" id="WP_379780486.1">
    <property type="nucleotide sequence ID" value="NZ_JBHSMU010000004.1"/>
</dbReference>
<dbReference type="InterPro" id="IPR001296">
    <property type="entry name" value="Glyco_trans_1"/>
</dbReference>
<evidence type="ECO:0000256" key="1">
    <source>
        <dbReference type="ARBA" id="ARBA00022679"/>
    </source>
</evidence>
<name>A0ABW0L163_9BURK</name>
<dbReference type="CDD" id="cd03801">
    <property type="entry name" value="GT4_PimA-like"/>
    <property type="match status" value="1"/>
</dbReference>
<dbReference type="NCBIfam" id="TIGR04348">
    <property type="entry name" value="selenoneine biosynthesis selenosugar synthase SenB"/>
    <property type="match status" value="1"/>
</dbReference>
<dbReference type="Proteomes" id="UP001596050">
    <property type="component" value="Unassembled WGS sequence"/>
</dbReference>
<keyword evidence="4" id="KW-1185">Reference proteome</keyword>
<dbReference type="Pfam" id="PF00534">
    <property type="entry name" value="Glycos_transf_1"/>
    <property type="match status" value="1"/>
</dbReference>
<organism evidence="3 4">
    <name type="scientific">Massilia niabensis</name>
    <dbReference type="NCBI Taxonomy" id="544910"/>
    <lineage>
        <taxon>Bacteria</taxon>
        <taxon>Pseudomonadati</taxon>
        <taxon>Pseudomonadota</taxon>
        <taxon>Betaproteobacteria</taxon>
        <taxon>Burkholderiales</taxon>
        <taxon>Oxalobacteraceae</taxon>
        <taxon>Telluria group</taxon>
        <taxon>Massilia</taxon>
    </lineage>
</organism>
<protein>
    <submittedName>
        <fullName evidence="3">Selenoneine biosynthesis selenosugar synthase SenB</fullName>
    </submittedName>
</protein>
<accession>A0ABW0L163</accession>
<dbReference type="EMBL" id="JBHSMU010000004">
    <property type="protein sequence ID" value="MFC5459041.1"/>
    <property type="molecule type" value="Genomic_DNA"/>
</dbReference>
<dbReference type="PANTHER" id="PTHR46401:SF2">
    <property type="entry name" value="GLYCOSYLTRANSFERASE WBBK-RELATED"/>
    <property type="match status" value="1"/>
</dbReference>
<evidence type="ECO:0000259" key="2">
    <source>
        <dbReference type="Pfam" id="PF00534"/>
    </source>
</evidence>
<feature type="domain" description="Glycosyl transferase family 1" evidence="2">
    <location>
        <begin position="150"/>
        <end position="298"/>
    </location>
</feature>
<proteinExistence type="predicted"/>
<evidence type="ECO:0000313" key="4">
    <source>
        <dbReference type="Proteomes" id="UP001596050"/>
    </source>
</evidence>